<dbReference type="InterPro" id="IPR002777">
    <property type="entry name" value="PFD_beta-like"/>
</dbReference>
<evidence type="ECO:0000313" key="5">
    <source>
        <dbReference type="Proteomes" id="UP000789508"/>
    </source>
</evidence>
<evidence type="ECO:0000256" key="1">
    <source>
        <dbReference type="ARBA" id="ARBA00008045"/>
    </source>
</evidence>
<evidence type="ECO:0000256" key="2">
    <source>
        <dbReference type="ARBA" id="ARBA00023186"/>
    </source>
</evidence>
<feature type="coiled-coil region" evidence="3">
    <location>
        <begin position="7"/>
        <end position="44"/>
    </location>
</feature>
<dbReference type="Pfam" id="PF01920">
    <property type="entry name" value="Prefoldin_2"/>
    <property type="match status" value="1"/>
</dbReference>
<dbReference type="AlphaFoldDB" id="A0A9N8VCF3"/>
<keyword evidence="3" id="KW-0175">Coiled coil</keyword>
<comment type="caution">
    <text evidence="4">The sequence shown here is derived from an EMBL/GenBank/DDBJ whole genome shotgun (WGS) entry which is preliminary data.</text>
</comment>
<dbReference type="FunFam" id="1.10.287.370:FF:000003">
    <property type="entry name" value="Prefoldin subunit 6"/>
    <property type="match status" value="1"/>
</dbReference>
<dbReference type="SUPFAM" id="SSF46579">
    <property type="entry name" value="Prefoldin"/>
    <property type="match status" value="1"/>
</dbReference>
<keyword evidence="2" id="KW-0143">Chaperone</keyword>
<reference evidence="4" key="1">
    <citation type="submission" date="2021-06" db="EMBL/GenBank/DDBJ databases">
        <authorList>
            <person name="Kallberg Y."/>
            <person name="Tangrot J."/>
            <person name="Rosling A."/>
        </authorList>
    </citation>
    <scope>NUCLEOTIDE SEQUENCE</scope>
    <source>
        <strain evidence="4">FL130A</strain>
    </source>
</reference>
<dbReference type="Gene3D" id="1.10.287.370">
    <property type="match status" value="1"/>
</dbReference>
<evidence type="ECO:0000256" key="3">
    <source>
        <dbReference type="SAM" id="Coils"/>
    </source>
</evidence>
<feature type="coiled-coil region" evidence="3">
    <location>
        <begin position="71"/>
        <end position="105"/>
    </location>
</feature>
<dbReference type="CDD" id="cd23161">
    <property type="entry name" value="Prefoldin_6"/>
    <property type="match status" value="1"/>
</dbReference>
<dbReference type="PANTHER" id="PTHR21431:SF0">
    <property type="entry name" value="PREFOLDIN SUBUNIT 6"/>
    <property type="match status" value="1"/>
</dbReference>
<dbReference type="InterPro" id="IPR009053">
    <property type="entry name" value="Prefoldin"/>
</dbReference>
<evidence type="ECO:0000313" key="4">
    <source>
        <dbReference type="EMBL" id="CAG8442760.1"/>
    </source>
</evidence>
<dbReference type="GO" id="GO:0051082">
    <property type="term" value="F:unfolded protein binding"/>
    <property type="evidence" value="ECO:0007669"/>
    <property type="project" value="InterPro"/>
</dbReference>
<proteinExistence type="inferred from homology"/>
<protein>
    <submittedName>
        <fullName evidence="4">6542_t:CDS:1</fullName>
    </submittedName>
</protein>
<accession>A0A9N8VCF3</accession>
<dbReference type="EMBL" id="CAJVPS010000026">
    <property type="protein sequence ID" value="CAG8442760.1"/>
    <property type="molecule type" value="Genomic_DNA"/>
</dbReference>
<gene>
    <name evidence="4" type="ORF">ALEPTO_LOCUS448</name>
</gene>
<sequence length="126" mass="14611">MSLEARLEVATREFQKIQKDLSNAIEARQRLDSQLQENEIVQKEFNLLKDDANIYKLIGPVLVKQEKTEAVSNVEKRLEYIRSEIKRVEAQLQDFTQKSELKKTEVIKIQTEYQAKLQAEASTGSK</sequence>
<dbReference type="PANTHER" id="PTHR21431">
    <property type="entry name" value="PREFOLDIN SUBUNIT 6"/>
    <property type="match status" value="1"/>
</dbReference>
<comment type="similarity">
    <text evidence="1">Belongs to the prefoldin subunit beta family.</text>
</comment>
<dbReference type="GO" id="GO:0006457">
    <property type="term" value="P:protein folding"/>
    <property type="evidence" value="ECO:0007669"/>
    <property type="project" value="InterPro"/>
</dbReference>
<dbReference type="GO" id="GO:0051087">
    <property type="term" value="F:protein-folding chaperone binding"/>
    <property type="evidence" value="ECO:0007669"/>
    <property type="project" value="TreeGrafter"/>
</dbReference>
<dbReference type="GO" id="GO:0051131">
    <property type="term" value="P:chaperone-mediated protein complex assembly"/>
    <property type="evidence" value="ECO:0007669"/>
    <property type="project" value="TreeGrafter"/>
</dbReference>
<dbReference type="GO" id="GO:0005737">
    <property type="term" value="C:cytoplasm"/>
    <property type="evidence" value="ECO:0007669"/>
    <property type="project" value="TreeGrafter"/>
</dbReference>
<name>A0A9N8VCF3_9GLOM</name>
<dbReference type="OrthoDB" id="248120at2759"/>
<dbReference type="GO" id="GO:0016272">
    <property type="term" value="C:prefoldin complex"/>
    <property type="evidence" value="ECO:0007669"/>
    <property type="project" value="InterPro"/>
</dbReference>
<dbReference type="Proteomes" id="UP000789508">
    <property type="component" value="Unassembled WGS sequence"/>
</dbReference>
<organism evidence="4 5">
    <name type="scientific">Ambispora leptoticha</name>
    <dbReference type="NCBI Taxonomy" id="144679"/>
    <lineage>
        <taxon>Eukaryota</taxon>
        <taxon>Fungi</taxon>
        <taxon>Fungi incertae sedis</taxon>
        <taxon>Mucoromycota</taxon>
        <taxon>Glomeromycotina</taxon>
        <taxon>Glomeromycetes</taxon>
        <taxon>Archaeosporales</taxon>
        <taxon>Ambisporaceae</taxon>
        <taxon>Ambispora</taxon>
    </lineage>
</organism>
<keyword evidence="5" id="KW-1185">Reference proteome</keyword>